<accession>G0U8X2</accession>
<proteinExistence type="predicted"/>
<protein>
    <submittedName>
        <fullName evidence="2">Uncharacterized protein</fullName>
    </submittedName>
</protein>
<feature type="compositionally biased region" description="Low complexity" evidence="1">
    <location>
        <begin position="171"/>
        <end position="184"/>
    </location>
</feature>
<dbReference type="EMBL" id="HE573027">
    <property type="protein sequence ID" value="CCC54054.1"/>
    <property type="molecule type" value="Genomic_DNA"/>
</dbReference>
<dbReference type="VEuPathDB" id="TriTrypDB:TvY486_1115380"/>
<evidence type="ECO:0000256" key="1">
    <source>
        <dbReference type="SAM" id="MobiDB-lite"/>
    </source>
</evidence>
<feature type="compositionally biased region" description="Pro residues" evidence="1">
    <location>
        <begin position="41"/>
        <end position="52"/>
    </location>
</feature>
<evidence type="ECO:0000313" key="2">
    <source>
        <dbReference type="EMBL" id="CCC54054.1"/>
    </source>
</evidence>
<organism evidence="2">
    <name type="scientific">Trypanosoma vivax (strain Y486)</name>
    <dbReference type="NCBI Taxonomy" id="1055687"/>
    <lineage>
        <taxon>Eukaryota</taxon>
        <taxon>Discoba</taxon>
        <taxon>Euglenozoa</taxon>
        <taxon>Kinetoplastea</taxon>
        <taxon>Metakinetoplastina</taxon>
        <taxon>Trypanosomatida</taxon>
        <taxon>Trypanosomatidae</taxon>
        <taxon>Trypanosoma</taxon>
        <taxon>Duttonella</taxon>
    </lineage>
</organism>
<feature type="region of interest" description="Disordered" evidence="1">
    <location>
        <begin position="1"/>
        <end position="58"/>
    </location>
</feature>
<sequence>MSEGRASGGSNIQSHDPNRLPPRGGSIEHAPADRATIPRPVGQPMPFPPGVLPPAHATGLRQILPPGVKMMKGPPPPGAKLVVAPGSLGKLIQREGAPVMSMSFAQPGAPPSAAPVKMIPPQHIIEAQQRQSGVMVPLQDPGNVSGIPVPTARPSNGHNSRMSTPEQPKEQVISSRQGSSGRVSGLPPRRSGSGNEQVTTPVLPPATPVVADKSDDEISFKISDDPPALSTVVPPQSIREAGALKTKSPSVSSASVKMNEISRAAESVVSEGRKEVSKSDAVSLNCSKAGTNSGRESLRPTSPSVKQLSGSFIVDPRPERKELADQAEIPEPRPGTPQERQRSSTSNMTNAEKGASLFIDPLSDSPPVCKRTARSLSTQQLTVPADKAGAPLVDDEVQATPQPAISDNVRKIIVQQFLTTLCPQQLHGKVTKLHHIHPIVAERDRAPGLREHSTIFVVSKGSIPNQYFYPQLRLMESEGTAVTDDKNPGQIDMPLILCEAAPGNMFFATTEEEAKSIFESDQQPTSCFIASKSAIVFRDPVKHVLPKAMLTVRWVPYSTPESEPQCQVHRKELQLFNSYTRELCCSLCVAQNGGDMSHYVVIPDVLRGDSRRRVTEAILKQLHLGKQSAERWVNQHKRIVAIAKRKKEAVAQQFDLLMAAIKSKKEEILEYCDSSFGLALSAVAKEILLVDEKVHLLQAAVEHLRRGGSKPLYSMQIATVANAVTLSEDSPWNFSMDAVDIPTLISELTPNLEGVMTEIQLVSPGLTRSAIRCNGSTSDISPSSKPNIENNPVREKKRVMTLNRKPEVAPRTFKQISVPTRLMSTPLQGRRDVQPSKIPSRPVGRSISPNKRAQPTALPRNTVCKDDVPSNVGNNIFTQLPPSKEWIVLPGCRGTCIFNVPLHSILKNLNENQTGVSRAPTLQWTLRIDDPGDWLGIGVGVGGDQQTWQVSGVPDLSHLWVVPDDAVQQKFVLRVTLSPRIGHAKLSIHDNRGRRLDDNNIPQWRATRSCYPQVTFGGRIGVVRLVEGPSII</sequence>
<feature type="compositionally biased region" description="Polar residues" evidence="1">
    <location>
        <begin position="280"/>
        <end position="310"/>
    </location>
</feature>
<feature type="region of interest" description="Disordered" evidence="1">
    <location>
        <begin position="827"/>
        <end position="857"/>
    </location>
</feature>
<reference evidence="2" key="1">
    <citation type="journal article" date="2012" name="Proc. Natl. Acad. Sci. U.S.A.">
        <title>Antigenic diversity is generated by distinct evolutionary mechanisms in African trypanosome species.</title>
        <authorList>
            <person name="Jackson A.P."/>
            <person name="Berry A."/>
            <person name="Aslett M."/>
            <person name="Allison H.C."/>
            <person name="Burton P."/>
            <person name="Vavrova-Anderson J."/>
            <person name="Brown R."/>
            <person name="Browne H."/>
            <person name="Corton N."/>
            <person name="Hauser H."/>
            <person name="Gamble J."/>
            <person name="Gilderthorp R."/>
            <person name="Marcello L."/>
            <person name="McQuillan J."/>
            <person name="Otto T.D."/>
            <person name="Quail M.A."/>
            <person name="Sanders M.J."/>
            <person name="van Tonder A."/>
            <person name="Ginger M.L."/>
            <person name="Field M.C."/>
            <person name="Barry J.D."/>
            <person name="Hertz-Fowler C."/>
            <person name="Berriman M."/>
        </authorList>
    </citation>
    <scope>NUCLEOTIDE SEQUENCE</scope>
    <source>
        <strain evidence="2">Y486</strain>
    </source>
</reference>
<feature type="region of interest" description="Disordered" evidence="1">
    <location>
        <begin position="136"/>
        <end position="210"/>
    </location>
</feature>
<gene>
    <name evidence="2" type="ORF">TVY486_1115380</name>
</gene>
<feature type="region of interest" description="Disordered" evidence="1">
    <location>
        <begin position="265"/>
        <end position="349"/>
    </location>
</feature>
<feature type="compositionally biased region" description="Polar residues" evidence="1">
    <location>
        <begin position="153"/>
        <end position="166"/>
    </location>
</feature>
<dbReference type="AlphaFoldDB" id="G0U8X2"/>
<name>G0U8X2_TRYVY</name>